<name>A0ABR7LNA9_9ACTN</name>
<dbReference type="CDD" id="cd00090">
    <property type="entry name" value="HTH_ARSR"/>
    <property type="match status" value="1"/>
</dbReference>
<accession>A0ABR7LNA9</accession>
<dbReference type="InterPro" id="IPR051081">
    <property type="entry name" value="HTH_MetalResp_TranReg"/>
</dbReference>
<keyword evidence="6" id="KW-1185">Reference proteome</keyword>
<organism evidence="5 6">
    <name type="scientific">Actinomadura alba</name>
    <dbReference type="NCBI Taxonomy" id="406431"/>
    <lineage>
        <taxon>Bacteria</taxon>
        <taxon>Bacillati</taxon>
        <taxon>Actinomycetota</taxon>
        <taxon>Actinomycetes</taxon>
        <taxon>Streptosporangiales</taxon>
        <taxon>Thermomonosporaceae</taxon>
        <taxon>Actinomadura</taxon>
    </lineage>
</organism>
<evidence type="ECO:0000256" key="3">
    <source>
        <dbReference type="ARBA" id="ARBA00023163"/>
    </source>
</evidence>
<dbReference type="PANTHER" id="PTHR33154">
    <property type="entry name" value="TRANSCRIPTIONAL REGULATOR, ARSR FAMILY"/>
    <property type="match status" value="1"/>
</dbReference>
<evidence type="ECO:0000313" key="5">
    <source>
        <dbReference type="EMBL" id="MBC6466215.1"/>
    </source>
</evidence>
<dbReference type="EMBL" id="JABVEC010000007">
    <property type="protein sequence ID" value="MBC6466215.1"/>
    <property type="molecule type" value="Genomic_DNA"/>
</dbReference>
<evidence type="ECO:0000256" key="2">
    <source>
        <dbReference type="ARBA" id="ARBA00023125"/>
    </source>
</evidence>
<dbReference type="SMART" id="SM00418">
    <property type="entry name" value="HTH_ARSR"/>
    <property type="match status" value="1"/>
</dbReference>
<protein>
    <submittedName>
        <fullName evidence="5">Helix-turn-helix domain-containing protein</fullName>
    </submittedName>
</protein>
<dbReference type="Gene3D" id="1.10.10.10">
    <property type="entry name" value="Winged helix-like DNA-binding domain superfamily/Winged helix DNA-binding domain"/>
    <property type="match status" value="1"/>
</dbReference>
<proteinExistence type="predicted"/>
<evidence type="ECO:0000259" key="4">
    <source>
        <dbReference type="SMART" id="SM00418"/>
    </source>
</evidence>
<reference evidence="5 6" key="1">
    <citation type="submission" date="2020-06" db="EMBL/GenBank/DDBJ databases">
        <title>Actinomadura xiongansis sp. nov., isolated from soil of Baiyangdian.</title>
        <authorList>
            <person name="Zhang X."/>
        </authorList>
    </citation>
    <scope>NUCLEOTIDE SEQUENCE [LARGE SCALE GENOMIC DNA]</scope>
    <source>
        <strain evidence="5 6">HBUM206468</strain>
    </source>
</reference>
<comment type="caution">
    <text evidence="5">The sequence shown here is derived from an EMBL/GenBank/DDBJ whole genome shotgun (WGS) entry which is preliminary data.</text>
</comment>
<dbReference type="InterPro" id="IPR001845">
    <property type="entry name" value="HTH_ArsR_DNA-bd_dom"/>
</dbReference>
<dbReference type="Proteomes" id="UP000805614">
    <property type="component" value="Unassembled WGS sequence"/>
</dbReference>
<evidence type="ECO:0000313" key="6">
    <source>
        <dbReference type="Proteomes" id="UP000805614"/>
    </source>
</evidence>
<dbReference type="Pfam" id="PF12840">
    <property type="entry name" value="HTH_20"/>
    <property type="match status" value="1"/>
</dbReference>
<keyword evidence="2" id="KW-0238">DNA-binding</keyword>
<dbReference type="InterPro" id="IPR036388">
    <property type="entry name" value="WH-like_DNA-bd_sf"/>
</dbReference>
<feature type="domain" description="HTH arsR-type" evidence="4">
    <location>
        <begin position="9"/>
        <end position="89"/>
    </location>
</feature>
<dbReference type="InterPro" id="IPR036390">
    <property type="entry name" value="WH_DNA-bd_sf"/>
</dbReference>
<dbReference type="InterPro" id="IPR011991">
    <property type="entry name" value="ArsR-like_HTH"/>
</dbReference>
<sequence length="196" mass="22537">MPQEIKDLEVLKSLAHPRRQRIVEELALHGPATSASLARALGLNTGATSYHLRELAKHGFVEEVPEKAHGRERWWRAVRGDRRFPPYSRQTPEMRAALDRLNGMSLEADFEQFARFQLQREEMGEWADAVPYSRSILHLTLAEVREFFEEYIKLVNRFKRDGTEIPGDARPVFARFLAFPAPDDAPASPEDEPEDE</sequence>
<gene>
    <name evidence="5" type="ORF">HKK74_11990</name>
</gene>
<dbReference type="SUPFAM" id="SSF46785">
    <property type="entry name" value="Winged helix' DNA-binding domain"/>
    <property type="match status" value="1"/>
</dbReference>
<evidence type="ECO:0000256" key="1">
    <source>
        <dbReference type="ARBA" id="ARBA00023015"/>
    </source>
</evidence>
<keyword evidence="3" id="KW-0804">Transcription</keyword>
<dbReference type="PANTHER" id="PTHR33154:SF15">
    <property type="entry name" value="REGULATORY PROTEIN ARSR"/>
    <property type="match status" value="1"/>
</dbReference>
<keyword evidence="1" id="KW-0805">Transcription regulation</keyword>